<dbReference type="InterPro" id="IPR011114">
    <property type="entry name" value="RuvA_C"/>
</dbReference>
<keyword evidence="5 6" id="KW-0234">DNA repair</keyword>
<comment type="subunit">
    <text evidence="6">Homotetramer. Forms an RuvA(8)-RuvB(12)-Holliday junction (HJ) complex. HJ DNA is sandwiched between 2 RuvA tetramers; dsDNA enters through RuvA and exits via RuvB. An RuvB hexamer assembles on each DNA strand where it exits the tetramer. Each RuvB hexamer is contacted by two RuvA subunits (via domain III) on 2 adjacent RuvB subunits; this complex drives branch migration. In the full resolvosome a probable DNA-RuvA(4)-RuvB(12)-RuvC(2) complex forms which resolves the HJ.</text>
</comment>
<dbReference type="SMART" id="SM00278">
    <property type="entry name" value="HhH1"/>
    <property type="match status" value="2"/>
</dbReference>
<organism evidence="8 9">
    <name type="scientific">Formimonas warabiya</name>
    <dbReference type="NCBI Taxonomy" id="1761012"/>
    <lineage>
        <taxon>Bacteria</taxon>
        <taxon>Bacillati</taxon>
        <taxon>Bacillota</taxon>
        <taxon>Clostridia</taxon>
        <taxon>Eubacteriales</taxon>
        <taxon>Peptococcaceae</taxon>
        <taxon>Candidatus Formimonas</taxon>
    </lineage>
</organism>
<dbReference type="InterPro" id="IPR003583">
    <property type="entry name" value="Hlx-hairpin-Hlx_DNA-bd_motif"/>
</dbReference>
<proteinExistence type="inferred from homology"/>
<evidence type="ECO:0000256" key="4">
    <source>
        <dbReference type="ARBA" id="ARBA00023172"/>
    </source>
</evidence>
<dbReference type="Proteomes" id="UP000323521">
    <property type="component" value="Chromosome"/>
</dbReference>
<keyword evidence="3 6" id="KW-0238">DNA-binding</keyword>
<dbReference type="GO" id="GO:0000400">
    <property type="term" value="F:four-way junction DNA binding"/>
    <property type="evidence" value="ECO:0007669"/>
    <property type="project" value="UniProtKB-UniRule"/>
</dbReference>
<dbReference type="NCBIfam" id="TIGR00084">
    <property type="entry name" value="ruvA"/>
    <property type="match status" value="1"/>
</dbReference>
<evidence type="ECO:0000256" key="2">
    <source>
        <dbReference type="ARBA" id="ARBA00022763"/>
    </source>
</evidence>
<keyword evidence="8" id="KW-0067">ATP-binding</keyword>
<evidence type="ECO:0000313" key="8">
    <source>
        <dbReference type="EMBL" id="ATW23951.1"/>
    </source>
</evidence>
<dbReference type="GO" id="GO:0005524">
    <property type="term" value="F:ATP binding"/>
    <property type="evidence" value="ECO:0007669"/>
    <property type="project" value="InterPro"/>
</dbReference>
<comment type="function">
    <text evidence="6">The RuvA-RuvB-RuvC complex processes Holliday junction (HJ) DNA during genetic recombination and DNA repair, while the RuvA-RuvB complex plays an important role in the rescue of blocked DNA replication forks via replication fork reversal (RFR). RuvA specifically binds to HJ cruciform DNA, conferring on it an open structure. The RuvB hexamer acts as an ATP-dependent pump, pulling dsDNA into and through the RuvAB complex. HJ branch migration allows RuvC to scan DNA until it finds its consensus sequence, where it cleaves and resolves the cruciform DNA.</text>
</comment>
<dbReference type="Gene3D" id="1.10.8.10">
    <property type="entry name" value="DNA helicase RuvA subunit, C-terminal domain"/>
    <property type="match status" value="1"/>
</dbReference>
<gene>
    <name evidence="6" type="primary">ruvA</name>
    <name evidence="8" type="ORF">DCMF_03335</name>
</gene>
<protein>
    <recommendedName>
        <fullName evidence="6">Holliday junction branch migration complex subunit RuvA</fullName>
    </recommendedName>
</protein>
<keyword evidence="8" id="KW-0547">Nucleotide-binding</keyword>
<sequence>MISFVRGNLFAREEESVTLDVGGIGYLIMIPPAVLPQDLKIGDELLLHTYLQVREDNWQLFGFPQKEQLEVFRLLITVSGIGARLGLAILNHFSYLEVMQLVASGDSNKLSCVPGIGKKIAQRLVLELKEKFKKLDPAGLPQEAQTGEGDLSLNQDVVLALTQLGYPMNEARAAFLKVSKSLGPEADSQGLIKGALKLLGKF</sequence>
<keyword evidence="8" id="KW-0347">Helicase</keyword>
<dbReference type="GO" id="GO:0006281">
    <property type="term" value="P:DNA repair"/>
    <property type="evidence" value="ECO:0007669"/>
    <property type="project" value="UniProtKB-UniRule"/>
</dbReference>
<feature type="domain" description="Helix-hairpin-helix DNA-binding motif class 1" evidence="7">
    <location>
        <begin position="108"/>
        <end position="127"/>
    </location>
</feature>
<dbReference type="EMBL" id="CP017634">
    <property type="protein sequence ID" value="ATW23951.1"/>
    <property type="molecule type" value="Genomic_DNA"/>
</dbReference>
<dbReference type="RefSeq" id="WP_214659060.1">
    <property type="nucleotide sequence ID" value="NZ_CP017634.1"/>
</dbReference>
<feature type="domain" description="Helix-hairpin-helix DNA-binding motif class 1" evidence="7">
    <location>
        <begin position="73"/>
        <end position="92"/>
    </location>
</feature>
<dbReference type="SUPFAM" id="SSF47781">
    <property type="entry name" value="RuvA domain 2-like"/>
    <property type="match status" value="1"/>
</dbReference>
<dbReference type="Pfam" id="PF14520">
    <property type="entry name" value="HHH_5"/>
    <property type="match status" value="1"/>
</dbReference>
<keyword evidence="9" id="KW-1185">Reference proteome</keyword>
<dbReference type="Gene3D" id="2.40.50.140">
    <property type="entry name" value="Nucleic acid-binding proteins"/>
    <property type="match status" value="1"/>
</dbReference>
<dbReference type="InterPro" id="IPR013849">
    <property type="entry name" value="DNA_helicase_Holl-junc_RuvA_I"/>
</dbReference>
<dbReference type="KEGG" id="fwa:DCMF_03335"/>
<keyword evidence="4 6" id="KW-0233">DNA recombination</keyword>
<dbReference type="Gene3D" id="1.10.150.20">
    <property type="entry name" value="5' to 3' exonuclease, C-terminal subdomain"/>
    <property type="match status" value="1"/>
</dbReference>
<feature type="region of interest" description="Domain I" evidence="6">
    <location>
        <begin position="1"/>
        <end position="64"/>
    </location>
</feature>
<comment type="similarity">
    <text evidence="6">Belongs to the RuvA family.</text>
</comment>
<dbReference type="InterPro" id="IPR010994">
    <property type="entry name" value="RuvA_2-like"/>
</dbReference>
<evidence type="ECO:0000256" key="3">
    <source>
        <dbReference type="ARBA" id="ARBA00023125"/>
    </source>
</evidence>
<evidence type="ECO:0000259" key="7">
    <source>
        <dbReference type="SMART" id="SM00278"/>
    </source>
</evidence>
<evidence type="ECO:0000256" key="6">
    <source>
        <dbReference type="HAMAP-Rule" id="MF_00031"/>
    </source>
</evidence>
<reference evidence="8 9" key="1">
    <citation type="submission" date="2016-10" db="EMBL/GenBank/DDBJ databases">
        <title>Complete Genome Sequence of Peptococcaceae strain DCMF.</title>
        <authorList>
            <person name="Edwards R.J."/>
            <person name="Holland S.I."/>
            <person name="Deshpande N.P."/>
            <person name="Wong Y.K."/>
            <person name="Ertan H."/>
            <person name="Manefield M."/>
            <person name="Russell T.L."/>
            <person name="Lee M.J."/>
        </authorList>
    </citation>
    <scope>NUCLEOTIDE SEQUENCE [LARGE SCALE GENOMIC DNA]</scope>
    <source>
        <strain evidence="8 9">DCMF</strain>
    </source>
</reference>
<dbReference type="InterPro" id="IPR000085">
    <property type="entry name" value="RuvA"/>
</dbReference>
<feature type="region of interest" description="Domain III" evidence="6">
    <location>
        <begin position="155"/>
        <end position="202"/>
    </location>
</feature>
<dbReference type="CDD" id="cd14332">
    <property type="entry name" value="UBA_RuvA_C"/>
    <property type="match status" value="1"/>
</dbReference>
<name>A0A3G1KN81_FORW1</name>
<dbReference type="SUPFAM" id="SSF46929">
    <property type="entry name" value="DNA helicase RuvA subunit, C-terminal domain"/>
    <property type="match status" value="1"/>
</dbReference>
<comment type="subcellular location">
    <subcellularLocation>
        <location evidence="6">Cytoplasm</location>
    </subcellularLocation>
</comment>
<dbReference type="GO" id="GO:0005737">
    <property type="term" value="C:cytoplasm"/>
    <property type="evidence" value="ECO:0007669"/>
    <property type="project" value="UniProtKB-SubCell"/>
</dbReference>
<accession>A0A3G1KN81</accession>
<dbReference type="GO" id="GO:0006310">
    <property type="term" value="P:DNA recombination"/>
    <property type="evidence" value="ECO:0007669"/>
    <property type="project" value="UniProtKB-UniRule"/>
</dbReference>
<keyword evidence="8" id="KW-0378">Hydrolase</keyword>
<dbReference type="InterPro" id="IPR036267">
    <property type="entry name" value="RuvA_C_sf"/>
</dbReference>
<dbReference type="SUPFAM" id="SSF50249">
    <property type="entry name" value="Nucleic acid-binding proteins"/>
    <property type="match status" value="1"/>
</dbReference>
<keyword evidence="1 6" id="KW-0963">Cytoplasm</keyword>
<dbReference type="GO" id="GO:0048476">
    <property type="term" value="C:Holliday junction resolvase complex"/>
    <property type="evidence" value="ECO:0007669"/>
    <property type="project" value="UniProtKB-UniRule"/>
</dbReference>
<evidence type="ECO:0000313" key="9">
    <source>
        <dbReference type="Proteomes" id="UP000323521"/>
    </source>
</evidence>
<comment type="domain">
    <text evidence="6">Has three domains with a flexible linker between the domains II and III and assumes an 'L' shape. Domain III is highly mobile and contacts RuvB.</text>
</comment>
<dbReference type="HAMAP" id="MF_00031">
    <property type="entry name" value="DNA_HJ_migration_RuvA"/>
    <property type="match status" value="1"/>
</dbReference>
<dbReference type="Pfam" id="PF01330">
    <property type="entry name" value="RuvA_N"/>
    <property type="match status" value="1"/>
</dbReference>
<evidence type="ECO:0000256" key="5">
    <source>
        <dbReference type="ARBA" id="ARBA00023204"/>
    </source>
</evidence>
<keyword evidence="2 6" id="KW-0227">DNA damage</keyword>
<dbReference type="GO" id="GO:0009378">
    <property type="term" value="F:four-way junction helicase activity"/>
    <property type="evidence" value="ECO:0007669"/>
    <property type="project" value="InterPro"/>
</dbReference>
<dbReference type="InterPro" id="IPR012340">
    <property type="entry name" value="NA-bd_OB-fold"/>
</dbReference>
<dbReference type="AlphaFoldDB" id="A0A3G1KN81"/>
<dbReference type="GO" id="GO:0009379">
    <property type="term" value="C:Holliday junction helicase complex"/>
    <property type="evidence" value="ECO:0007669"/>
    <property type="project" value="InterPro"/>
</dbReference>
<comment type="caution">
    <text evidence="6">Lacks conserved residue(s) required for the propagation of feature annotation.</text>
</comment>
<evidence type="ECO:0000256" key="1">
    <source>
        <dbReference type="ARBA" id="ARBA00022490"/>
    </source>
</evidence>
<dbReference type="Pfam" id="PF07499">
    <property type="entry name" value="RuvA_C"/>
    <property type="match status" value="1"/>
</dbReference>